<dbReference type="InterPro" id="IPR050951">
    <property type="entry name" value="Retrovirus_Pol_polyprotein"/>
</dbReference>
<dbReference type="InterPro" id="IPR043502">
    <property type="entry name" value="DNA/RNA_pol_sf"/>
</dbReference>
<dbReference type="FunFam" id="3.30.70.270:FF:000063">
    <property type="entry name" value="Zinc knuckle domaincontaining protein"/>
    <property type="match status" value="1"/>
</dbReference>
<dbReference type="AlphaFoldDB" id="A0A9Q1FWZ8"/>
<evidence type="ECO:0000313" key="2">
    <source>
        <dbReference type="EMBL" id="KAJ8369221.1"/>
    </source>
</evidence>
<organism evidence="2 3">
    <name type="scientific">Synaphobranchus kaupii</name>
    <name type="common">Kaup's arrowtooth eel</name>
    <dbReference type="NCBI Taxonomy" id="118154"/>
    <lineage>
        <taxon>Eukaryota</taxon>
        <taxon>Metazoa</taxon>
        <taxon>Chordata</taxon>
        <taxon>Craniata</taxon>
        <taxon>Vertebrata</taxon>
        <taxon>Euteleostomi</taxon>
        <taxon>Actinopterygii</taxon>
        <taxon>Neopterygii</taxon>
        <taxon>Teleostei</taxon>
        <taxon>Anguilliformes</taxon>
        <taxon>Synaphobranchidae</taxon>
        <taxon>Synaphobranchus</taxon>
    </lineage>
</organism>
<protein>
    <recommendedName>
        <fullName evidence="1">Reverse transcriptase/retrotransposon-derived protein RNase H-like domain-containing protein</fullName>
    </recommendedName>
</protein>
<dbReference type="Gene3D" id="3.30.70.270">
    <property type="match status" value="3"/>
</dbReference>
<dbReference type="SUPFAM" id="SSF56672">
    <property type="entry name" value="DNA/RNA polymerases"/>
    <property type="match status" value="1"/>
</dbReference>
<dbReference type="EMBL" id="JAINUF010000003">
    <property type="protein sequence ID" value="KAJ8369221.1"/>
    <property type="molecule type" value="Genomic_DNA"/>
</dbReference>
<dbReference type="OrthoDB" id="775972at2759"/>
<dbReference type="PANTHER" id="PTHR37984">
    <property type="entry name" value="PROTEIN CBG26694"/>
    <property type="match status" value="1"/>
</dbReference>
<dbReference type="Pfam" id="PF17919">
    <property type="entry name" value="RT_RNaseH_2"/>
    <property type="match status" value="1"/>
</dbReference>
<keyword evidence="3" id="KW-1185">Reference proteome</keyword>
<dbReference type="PANTHER" id="PTHR37984:SF9">
    <property type="entry name" value="INTEGRASE CATALYTIC DOMAIN-CONTAINING PROTEIN"/>
    <property type="match status" value="1"/>
</dbReference>
<comment type="caution">
    <text evidence="2">The sequence shown here is derived from an EMBL/GenBank/DDBJ whole genome shotgun (WGS) entry which is preliminary data.</text>
</comment>
<proteinExistence type="predicted"/>
<gene>
    <name evidence="2" type="ORF">SKAU_G00092490</name>
</gene>
<reference evidence="2" key="1">
    <citation type="journal article" date="2023" name="Science">
        <title>Genome structures resolve the early diversification of teleost fishes.</title>
        <authorList>
            <person name="Parey E."/>
            <person name="Louis A."/>
            <person name="Montfort J."/>
            <person name="Bouchez O."/>
            <person name="Roques C."/>
            <person name="Iampietro C."/>
            <person name="Lluch J."/>
            <person name="Castinel A."/>
            <person name="Donnadieu C."/>
            <person name="Desvignes T."/>
            <person name="Floi Bucao C."/>
            <person name="Jouanno E."/>
            <person name="Wen M."/>
            <person name="Mejri S."/>
            <person name="Dirks R."/>
            <person name="Jansen H."/>
            <person name="Henkel C."/>
            <person name="Chen W.J."/>
            <person name="Zahm M."/>
            <person name="Cabau C."/>
            <person name="Klopp C."/>
            <person name="Thompson A.W."/>
            <person name="Robinson-Rechavi M."/>
            <person name="Braasch I."/>
            <person name="Lecointre G."/>
            <person name="Bobe J."/>
            <person name="Postlethwait J.H."/>
            <person name="Berthelot C."/>
            <person name="Roest Crollius H."/>
            <person name="Guiguen Y."/>
        </authorList>
    </citation>
    <scope>NUCLEOTIDE SEQUENCE</scope>
    <source>
        <strain evidence="2">WJC10195</strain>
    </source>
</reference>
<name>A0A9Q1FWZ8_SYNKA</name>
<evidence type="ECO:0000313" key="3">
    <source>
        <dbReference type="Proteomes" id="UP001152622"/>
    </source>
</evidence>
<dbReference type="InterPro" id="IPR041577">
    <property type="entry name" value="RT_RNaseH_2"/>
</dbReference>
<evidence type="ECO:0000259" key="1">
    <source>
        <dbReference type="Pfam" id="PF17919"/>
    </source>
</evidence>
<accession>A0A9Q1FWZ8</accession>
<dbReference type="Proteomes" id="UP001152622">
    <property type="component" value="Chromosome 3"/>
</dbReference>
<dbReference type="InterPro" id="IPR043128">
    <property type="entry name" value="Rev_trsase/Diguanyl_cyclase"/>
</dbReference>
<sequence>MDPKDLNTNIKREHYQIPKREEIVNEMTGAKYFSKMDATDSVWGSTQEEHDTKLEKTLWRVQQFGFKLNGDKCQFSVSEITFLGDKISTEGVQPDKAKVKAIHDMEKPKDKKGVQWVLGMLNYLGKFIPNLSMKTAHLRKLLHQETEFQWGHEHETEWKGLLHVLASEPLLMFFCPEKRTKVSTDASKDGLGAVLLQEDEGAWRPVAYVSHSMMATGCRYAQIEKECLG</sequence>
<dbReference type="Gene3D" id="3.10.10.10">
    <property type="entry name" value="HIV Type 1 Reverse Transcriptase, subunit A, domain 1"/>
    <property type="match status" value="1"/>
</dbReference>
<feature type="domain" description="Reverse transcriptase/retrotransposon-derived protein RNase H-like" evidence="1">
    <location>
        <begin position="150"/>
        <end position="228"/>
    </location>
</feature>